<feature type="transmembrane region" description="Helical" evidence="1">
    <location>
        <begin position="20"/>
        <end position="42"/>
    </location>
</feature>
<evidence type="ECO:0008006" key="4">
    <source>
        <dbReference type="Google" id="ProtNLM"/>
    </source>
</evidence>
<proteinExistence type="predicted"/>
<sequence>MMSPLLYIQGMASEEKSAWIMGLVAIAAYAVYAVIILGRAGQTPLAQVPYAAPMLWSIGGAILANIVLRVAAAAVSPGDAGRKDQRDREIYRFGEHIGQSFLVIGAVAALLMAMADWDRFWIANAIYLAFVLSAILGSVAKIAAYRWGFQPW</sequence>
<dbReference type="OrthoDB" id="4559359at2"/>
<feature type="transmembrane region" description="Helical" evidence="1">
    <location>
        <begin position="121"/>
        <end position="144"/>
    </location>
</feature>
<feature type="transmembrane region" description="Helical" evidence="1">
    <location>
        <begin position="96"/>
        <end position="115"/>
    </location>
</feature>
<organism evidence="2 3">
    <name type="scientific">Sphaerisporangium album</name>
    <dbReference type="NCBI Taxonomy" id="509200"/>
    <lineage>
        <taxon>Bacteria</taxon>
        <taxon>Bacillati</taxon>
        <taxon>Actinomycetota</taxon>
        <taxon>Actinomycetes</taxon>
        <taxon>Streptosporangiales</taxon>
        <taxon>Streptosporangiaceae</taxon>
        <taxon>Sphaerisporangium</taxon>
    </lineage>
</organism>
<keyword evidence="3" id="KW-1185">Reference proteome</keyword>
<feature type="transmembrane region" description="Helical" evidence="1">
    <location>
        <begin position="54"/>
        <end position="75"/>
    </location>
</feature>
<evidence type="ECO:0000256" key="1">
    <source>
        <dbReference type="SAM" id="Phobius"/>
    </source>
</evidence>
<dbReference type="AlphaFoldDB" id="A0A367FN90"/>
<gene>
    <name evidence="2" type="ORF">DQ384_09955</name>
</gene>
<protein>
    <recommendedName>
        <fullName evidence="4">DUF2178 domain-containing protein</fullName>
    </recommendedName>
</protein>
<keyword evidence="1" id="KW-0812">Transmembrane</keyword>
<name>A0A367FN90_9ACTN</name>
<keyword evidence="1" id="KW-0472">Membrane</keyword>
<accession>A0A367FN90</accession>
<keyword evidence="1" id="KW-1133">Transmembrane helix</keyword>
<dbReference type="Proteomes" id="UP000253094">
    <property type="component" value="Unassembled WGS sequence"/>
</dbReference>
<reference evidence="2 3" key="1">
    <citation type="submission" date="2018-06" db="EMBL/GenBank/DDBJ databases">
        <title>Sphaerisporangium craniellae sp. nov., isolated from a marine sponge in the South China Sea.</title>
        <authorList>
            <person name="Li L."/>
        </authorList>
    </citation>
    <scope>NUCLEOTIDE SEQUENCE [LARGE SCALE GENOMIC DNA]</scope>
    <source>
        <strain evidence="2 3">CCTCC AA 208026</strain>
    </source>
</reference>
<evidence type="ECO:0000313" key="2">
    <source>
        <dbReference type="EMBL" id="RCG31838.1"/>
    </source>
</evidence>
<evidence type="ECO:0000313" key="3">
    <source>
        <dbReference type="Proteomes" id="UP000253094"/>
    </source>
</evidence>
<dbReference type="EMBL" id="QOIL01000004">
    <property type="protein sequence ID" value="RCG31838.1"/>
    <property type="molecule type" value="Genomic_DNA"/>
</dbReference>
<comment type="caution">
    <text evidence="2">The sequence shown here is derived from an EMBL/GenBank/DDBJ whole genome shotgun (WGS) entry which is preliminary data.</text>
</comment>